<dbReference type="EMBL" id="JAIFZM010000017">
    <property type="protein sequence ID" value="MCG3420752.1"/>
    <property type="molecule type" value="Genomic_DNA"/>
</dbReference>
<protein>
    <submittedName>
        <fullName evidence="5">Monovalent cation/H(+) antiporter subunit G</fullName>
    </submittedName>
</protein>
<comment type="subcellular location">
    <subcellularLocation>
        <location evidence="1">Membrane</location>
        <topology evidence="1">Multi-pass membrane protein</topology>
    </subcellularLocation>
</comment>
<dbReference type="AlphaFoldDB" id="A0AAW5BDX3"/>
<gene>
    <name evidence="5" type="primary">mnhG</name>
    <name evidence="5" type="ORF">K3T81_16530</name>
</gene>
<dbReference type="Proteomes" id="UP001199631">
    <property type="component" value="Unassembled WGS sequence"/>
</dbReference>
<proteinExistence type="inferred from homology"/>
<evidence type="ECO:0000256" key="2">
    <source>
        <dbReference type="ARBA" id="ARBA00008404"/>
    </source>
</evidence>
<feature type="transmembrane region" description="Helical" evidence="4">
    <location>
        <begin position="48"/>
        <end position="66"/>
    </location>
</feature>
<dbReference type="GO" id="GO:0016020">
    <property type="term" value="C:membrane"/>
    <property type="evidence" value="ECO:0007669"/>
    <property type="project" value="UniProtKB-SubCell"/>
</dbReference>
<feature type="transmembrane region" description="Helical" evidence="4">
    <location>
        <begin position="6"/>
        <end position="27"/>
    </location>
</feature>
<name>A0AAW5BDX3_9BACI</name>
<evidence type="ECO:0000313" key="5">
    <source>
        <dbReference type="EMBL" id="MCG3420752.1"/>
    </source>
</evidence>
<sequence length="129" mass="13942">MIETLINIIINILVIITLLAGTFFILSSSIGIVRFPDVYTRLHTATKASTLGIAFILIAAFLYLYAAHSIVSGKLLLAIVFILLTAPVSAHMIGRAAHANGVKPVLKNRGDAYQEAKDAYIKQQSSDKS</sequence>
<dbReference type="Pfam" id="PF03334">
    <property type="entry name" value="PhaG_MnhG_YufB"/>
    <property type="match status" value="1"/>
</dbReference>
<dbReference type="NCBIfam" id="NF009314">
    <property type="entry name" value="PRK12674.1-2"/>
    <property type="match status" value="1"/>
</dbReference>
<dbReference type="GO" id="GO:0015385">
    <property type="term" value="F:sodium:proton antiporter activity"/>
    <property type="evidence" value="ECO:0007669"/>
    <property type="project" value="TreeGrafter"/>
</dbReference>
<keyword evidence="4" id="KW-0472">Membrane</keyword>
<comment type="similarity">
    <text evidence="2">Belongs to the CPA3 antiporters (TC 2.A.63) subunit G family.</text>
</comment>
<evidence type="ECO:0000256" key="3">
    <source>
        <dbReference type="ARBA" id="ARBA00022449"/>
    </source>
</evidence>
<dbReference type="PANTHER" id="PTHR34703">
    <property type="entry name" value="ANTIPORTER SUBUNIT MNHG2-RELATED"/>
    <property type="match status" value="1"/>
</dbReference>
<dbReference type="PANTHER" id="PTHR34703:SF1">
    <property type="entry name" value="ANTIPORTER SUBUNIT MNHG2-RELATED"/>
    <property type="match status" value="1"/>
</dbReference>
<dbReference type="NCBIfam" id="TIGR01300">
    <property type="entry name" value="CPA3_mnhG_phaG"/>
    <property type="match status" value="1"/>
</dbReference>
<keyword evidence="3" id="KW-0050">Antiport</keyword>
<evidence type="ECO:0000256" key="1">
    <source>
        <dbReference type="ARBA" id="ARBA00004141"/>
    </source>
</evidence>
<comment type="caution">
    <text evidence="5">The sequence shown here is derived from an EMBL/GenBank/DDBJ whole genome shotgun (WGS) entry which is preliminary data.</text>
</comment>
<evidence type="ECO:0000256" key="4">
    <source>
        <dbReference type="SAM" id="Phobius"/>
    </source>
</evidence>
<feature type="transmembrane region" description="Helical" evidence="4">
    <location>
        <begin position="72"/>
        <end position="93"/>
    </location>
</feature>
<keyword evidence="4" id="KW-0812">Transmembrane</keyword>
<accession>A0AAW5BDX3</accession>
<evidence type="ECO:0000313" key="6">
    <source>
        <dbReference type="Proteomes" id="UP001199631"/>
    </source>
</evidence>
<keyword evidence="6" id="KW-1185">Reference proteome</keyword>
<keyword evidence="3" id="KW-0813">Transport</keyword>
<reference evidence="5 6" key="1">
    <citation type="journal article" date="2022" name="Evol. Bioinform. Online">
        <title>Draft Genome Sequence of Oceanobacillus jordanicus Strain GSFE11, a Halotolerant Plant Growth-Promoting Bacterial Endophyte Isolated From the Jordan Valley.</title>
        <authorList>
            <person name="Alhindi T."/>
            <person name="Albdaiwi R."/>
        </authorList>
    </citation>
    <scope>NUCLEOTIDE SEQUENCE [LARGE SCALE GENOMIC DNA]</scope>
    <source>
        <strain evidence="5 6">GSFE11</strain>
    </source>
</reference>
<dbReference type="RefSeq" id="WP_238021091.1">
    <property type="nucleotide sequence ID" value="NZ_JAIFZM010000017.1"/>
</dbReference>
<dbReference type="InterPro" id="IPR005133">
    <property type="entry name" value="PhaG_MnhG_YufB"/>
</dbReference>
<organism evidence="5 6">
    <name type="scientific">Oceanobacillus jordanicus</name>
    <dbReference type="NCBI Taxonomy" id="2867266"/>
    <lineage>
        <taxon>Bacteria</taxon>
        <taxon>Bacillati</taxon>
        <taxon>Bacillota</taxon>
        <taxon>Bacilli</taxon>
        <taxon>Bacillales</taxon>
        <taxon>Bacillaceae</taxon>
        <taxon>Oceanobacillus</taxon>
    </lineage>
</organism>
<keyword evidence="4" id="KW-1133">Transmembrane helix</keyword>